<evidence type="ECO:0000313" key="2">
    <source>
        <dbReference type="EMBL" id="ADQ07310.1"/>
    </source>
</evidence>
<dbReference type="KEGG" id="chd:Calhy_1594"/>
<evidence type="ECO:0000259" key="1">
    <source>
        <dbReference type="Pfam" id="PF01935"/>
    </source>
</evidence>
<proteinExistence type="predicted"/>
<reference evidence="2 3" key="2">
    <citation type="journal article" date="2011" name="J. Bacteriol.">
        <title>Complete genome sequences for the anaerobic, extremely thermophilic plant biomass-degrading bacteria Caldicellulosiruptor hydrothermalis, Caldicellulosiruptor kristjanssonii, Caldicellulosiruptor kronotskyensis, Caldicellulosiruptor owensenis, and Caldicellulosiruptor lactoaceticus.</title>
        <authorList>
            <person name="Blumer-Schuette S.E."/>
            <person name="Ozdemir I."/>
            <person name="Mistry D."/>
            <person name="Lucas S."/>
            <person name="Lapidus A."/>
            <person name="Cheng J.F."/>
            <person name="Goodwin L.A."/>
            <person name="Pitluck S."/>
            <person name="Land M.L."/>
            <person name="Hauser L.J."/>
            <person name="Woyke T."/>
            <person name="Mikhailova N."/>
            <person name="Pati A."/>
            <person name="Kyrpides N.C."/>
            <person name="Ivanova N."/>
            <person name="Detter J.C."/>
            <person name="Walston-Davenport K."/>
            <person name="Han S."/>
            <person name="Adams M.W."/>
            <person name="Kelly R.M."/>
        </authorList>
    </citation>
    <scope>NUCLEOTIDE SEQUENCE [LARGE SCALE GENOMIC DNA]</scope>
    <source>
        <strain evidence="3">DSM 18901 / VKM B-2411 / 108</strain>
    </source>
</reference>
<keyword evidence="3" id="KW-1185">Reference proteome</keyword>
<protein>
    <recommendedName>
        <fullName evidence="1">Helicase HerA central domain-containing protein</fullName>
    </recommendedName>
</protein>
<dbReference type="AlphaFoldDB" id="E4QBU4"/>
<evidence type="ECO:0000313" key="3">
    <source>
        <dbReference type="Proteomes" id="UP000006890"/>
    </source>
</evidence>
<dbReference type="Gene3D" id="3.40.50.300">
    <property type="entry name" value="P-loop containing nucleotide triphosphate hydrolases"/>
    <property type="match status" value="2"/>
</dbReference>
<accession>E4QBU4</accession>
<dbReference type="HOGENOM" id="CLU_513616_0_0_9"/>
<dbReference type="eggNOG" id="COG0433">
    <property type="taxonomic scope" value="Bacteria"/>
</dbReference>
<sequence length="554" mass="62590">MASSMYEENRIGKIIGGSYSEGLAIKVEDDSVVESTRIGAILVSQTEKRKYYCMLTDMVIEGMNKQALSELPRGNSSLLLNRITRGTSIYTVFKAQPVLSYDLEEKKNQPIRNIPVHASSVRRATYDDISDVFGSFEKNPKRYFPVGSVLDMDESSTVCIDMERFIERSSGIYGRTGTGKSFIARLLMAGIILCDKASLLIFDAHSDHGPDSVDEENRPVKGLKSLFGSKVQIMTIENLSSMAGVLPIEIDVRDVEIEDILSIAEELNLNETAQQVMIALKNKLETEGKHWLEEILTNGEDLAERFKDSEAVVNRSSLLALIRKLSVLKELPYLRYDRRPGTNSIDIILNYLQKGISVDITFGKSDKLLNYLFVTNVLSRRIYQRYMEMYERYISNRQKYSPPRPLVIAIEEAHRFLSPDVAKQTIFGTIAREMRKAKVSLMCIDQRPSQIDSEIASQIGTRVVLALSDEADITSALAGMKNSKQLRSIIESLDSKQQALLIGHAVPMPIAIKTRGYDNSFYDFVSIYAPKHEVDEKYEKTIEASKKWLDEMDY</sequence>
<dbReference type="InterPro" id="IPR027417">
    <property type="entry name" value="P-loop_NTPase"/>
</dbReference>
<feature type="domain" description="Helicase HerA central" evidence="1">
    <location>
        <begin position="145"/>
        <end position="382"/>
    </location>
</feature>
<dbReference type="PANTHER" id="PTHR42957">
    <property type="entry name" value="HELICASE MJ1565-RELATED"/>
    <property type="match status" value="1"/>
</dbReference>
<dbReference type="RefSeq" id="WP_013403475.1">
    <property type="nucleotide sequence ID" value="NC_014652.1"/>
</dbReference>
<organism evidence="2 3">
    <name type="scientific">Caldicellulosiruptor hydrothermalis (strain DSM 18901 / VKM B-2411 / 108)</name>
    <dbReference type="NCBI Taxonomy" id="632292"/>
    <lineage>
        <taxon>Bacteria</taxon>
        <taxon>Bacillati</taxon>
        <taxon>Bacillota</taxon>
        <taxon>Bacillota incertae sedis</taxon>
        <taxon>Caldicellulosiruptorales</taxon>
        <taxon>Caldicellulosiruptoraceae</taxon>
        <taxon>Caldicellulosiruptor</taxon>
    </lineage>
</organism>
<dbReference type="EMBL" id="CP002219">
    <property type="protein sequence ID" value="ADQ07310.1"/>
    <property type="molecule type" value="Genomic_DNA"/>
</dbReference>
<gene>
    <name evidence="2" type="ordered locus">Calhy_1594</name>
</gene>
<dbReference type="Proteomes" id="UP000006890">
    <property type="component" value="Chromosome"/>
</dbReference>
<dbReference type="OrthoDB" id="9806951at2"/>
<dbReference type="InterPro" id="IPR002789">
    <property type="entry name" value="HerA_central"/>
</dbReference>
<dbReference type="PANTHER" id="PTHR42957:SF1">
    <property type="entry name" value="HELICASE MJ1565-RELATED"/>
    <property type="match status" value="1"/>
</dbReference>
<dbReference type="SUPFAM" id="SSF52540">
    <property type="entry name" value="P-loop containing nucleoside triphosphate hydrolases"/>
    <property type="match status" value="1"/>
</dbReference>
<dbReference type="Pfam" id="PF01935">
    <property type="entry name" value="DUF87"/>
    <property type="match status" value="1"/>
</dbReference>
<name>E4QBU4_CALH1</name>
<dbReference type="STRING" id="632292.Calhy_1594"/>
<reference key="1">
    <citation type="submission" date="2010-09" db="EMBL/GenBank/DDBJ databases">
        <title>Complete sequence of Caldicellulosiruptor hydrothermalis 108.</title>
        <authorList>
            <consortium name="US DOE Joint Genome Institute"/>
            <person name="Lucas S."/>
            <person name="Copeland A."/>
            <person name="Lapidus A."/>
            <person name="Cheng J.-F."/>
            <person name="Bruce D."/>
            <person name="Goodwin L."/>
            <person name="Pitluck S."/>
            <person name="Davenport K."/>
            <person name="Detter J.C."/>
            <person name="Han C."/>
            <person name="Tapia R."/>
            <person name="Land M."/>
            <person name="Hauser L."/>
            <person name="Chang Y.-J."/>
            <person name="Jeffries C."/>
            <person name="Kyrpides N."/>
            <person name="Ivanova N."/>
            <person name="Mikhailova N."/>
            <person name="Blumer-Schuette S.E."/>
            <person name="Kelly R.M."/>
            <person name="Woyke T."/>
        </authorList>
    </citation>
    <scope>NUCLEOTIDE SEQUENCE</scope>
    <source>
        <strain>108</strain>
    </source>
</reference>
<dbReference type="InterPro" id="IPR008571">
    <property type="entry name" value="HerA-like"/>
</dbReference>